<sequence>MTVRTWRFTGQEFQILWSSYDRDRLPYPLAYRPGSAVDWNDLVRQRESATRSLLGRYSLNLDRALSVLLEPEIRVESKGFGGSGLVAVFRFHGVLRDEIGATLVQLPGVTEDTGGDVLMTLCRADEVAAAAVAALPKAPAGKRAPISFRRTEIAADRRRYVRRVDEYSVTEQLHRVFGRDRSAVGEITVFPGAAVDSRPMPDGRGFLWSDYVDDGRYYIRSGDPVVAKPMDAKMMAGEIARLVDAVRRRGAQIETRS</sequence>
<keyword evidence="6" id="KW-1185">Reference proteome</keyword>
<evidence type="ECO:0000256" key="4">
    <source>
        <dbReference type="ARBA" id="ARBA00023186"/>
    </source>
</evidence>
<evidence type="ECO:0000256" key="1">
    <source>
        <dbReference type="ARBA" id="ARBA00004496"/>
    </source>
</evidence>
<dbReference type="AlphaFoldDB" id="A0A6G9YKS8"/>
<comment type="similarity">
    <text evidence="2">Belongs to the EspG family.</text>
</comment>
<dbReference type="EMBL" id="CP046172">
    <property type="protein sequence ID" value="QIS13677.1"/>
    <property type="molecule type" value="Genomic_DNA"/>
</dbReference>
<evidence type="ECO:0000256" key="2">
    <source>
        <dbReference type="ARBA" id="ARBA00006411"/>
    </source>
</evidence>
<keyword evidence="3" id="KW-0963">Cytoplasm</keyword>
<evidence type="ECO:0000313" key="5">
    <source>
        <dbReference type="EMBL" id="QIS13677.1"/>
    </source>
</evidence>
<name>A0A6G9YKS8_9NOCA</name>
<dbReference type="Pfam" id="PF14011">
    <property type="entry name" value="ESX-1_EspG"/>
    <property type="match status" value="1"/>
</dbReference>
<protein>
    <submittedName>
        <fullName evidence="5">ESX secretion-associated protein EspG</fullName>
    </submittedName>
</protein>
<keyword evidence="4" id="KW-0143">Chaperone</keyword>
<evidence type="ECO:0000256" key="3">
    <source>
        <dbReference type="ARBA" id="ARBA00022490"/>
    </source>
</evidence>
<dbReference type="InterPro" id="IPR025734">
    <property type="entry name" value="EspG"/>
</dbReference>
<comment type="subcellular location">
    <subcellularLocation>
        <location evidence="1">Cytoplasm</location>
    </subcellularLocation>
</comment>
<gene>
    <name evidence="5" type="ORF">F5544_29160</name>
</gene>
<accession>A0A6G9YKS8</accession>
<evidence type="ECO:0000313" key="6">
    <source>
        <dbReference type="Proteomes" id="UP000503540"/>
    </source>
</evidence>
<dbReference type="KEGG" id="nah:F5544_29160"/>
<organism evidence="5 6">
    <name type="scientific">Nocardia arthritidis</name>
    <dbReference type="NCBI Taxonomy" id="228602"/>
    <lineage>
        <taxon>Bacteria</taxon>
        <taxon>Bacillati</taxon>
        <taxon>Actinomycetota</taxon>
        <taxon>Actinomycetes</taxon>
        <taxon>Mycobacteriales</taxon>
        <taxon>Nocardiaceae</taxon>
        <taxon>Nocardia</taxon>
    </lineage>
</organism>
<proteinExistence type="inferred from homology"/>
<dbReference type="Proteomes" id="UP000503540">
    <property type="component" value="Chromosome"/>
</dbReference>
<reference evidence="5 6" key="1">
    <citation type="journal article" date="2019" name="ACS Chem. Biol.">
        <title>Identification and Mobilization of a Cryptic Antibiotic Biosynthesis Gene Locus from a Human-Pathogenic Nocardia Isolate.</title>
        <authorList>
            <person name="Herisse M."/>
            <person name="Ishida K."/>
            <person name="Porter J.L."/>
            <person name="Howden B."/>
            <person name="Hertweck C."/>
            <person name="Stinear T.P."/>
            <person name="Pidot S.J."/>
        </authorList>
    </citation>
    <scope>NUCLEOTIDE SEQUENCE [LARGE SCALE GENOMIC DNA]</scope>
    <source>
        <strain evidence="5 6">AUSMDU00012717</strain>
    </source>
</reference>